<dbReference type="SUPFAM" id="SSF55486">
    <property type="entry name" value="Metalloproteases ('zincins'), catalytic domain"/>
    <property type="match status" value="1"/>
</dbReference>
<proteinExistence type="predicted"/>
<evidence type="ECO:0000313" key="2">
    <source>
        <dbReference type="EMBL" id="CAF3797428.1"/>
    </source>
</evidence>
<reference evidence="2" key="1">
    <citation type="submission" date="2021-02" db="EMBL/GenBank/DDBJ databases">
        <authorList>
            <person name="Nowell W R."/>
        </authorList>
    </citation>
    <scope>NUCLEOTIDE SEQUENCE</scope>
</reference>
<keyword evidence="1" id="KW-0812">Transmembrane</keyword>
<comment type="caution">
    <text evidence="2">The sequence shown here is derived from an EMBL/GenBank/DDBJ whole genome shotgun (WGS) entry which is preliminary data.</text>
</comment>
<keyword evidence="1" id="KW-0472">Membrane</keyword>
<sequence length="798" mass="94739">MAITDFHRHCLHLVDWRQKHLSLWVNYKMPNCCSWLSRLCCCRRQPQHAYIYLYSPTMLDSPSSTPSSSSSSMHCCLVCMLFGLCLTLIVILAAVLVYRINSSDCRLIKLKSTESCIHPIARKRQLPEFINVNKDPCENFYEFVCDKLIQRKTKERFNDKDDFEQKWTLIRHEIHDKLMTNISNQSISCKNDHISAVYRLYQLCENQSPELLLYELERYFANISKQEPYRSYLTLFNQINKIKITSSSSSSIFLEPNPFFKIQSLSSNLSIIIRINRRPLPSPLSIFPNLTILNQTAFKNLKKFDNDYLKILSEENILIKLYEQEYNQDSLIIKRILLYSNYNLCLSSLTLNKTNGLEKLIQLLNYFLHTRLQNFNTKSIDKQIRILNKIKDNHTLIEHLQRIKTDLKTIDQIIHLNNTNDSCIINLLDKLLDKRIKSNELISIINLYSSYQITNDFISNDWPYLFMLYDRLLKKTSIDTLVNYAFFDYYRQFIYPYYQPHIQNINNININYSNEYYGFTYSRNYSTSSCHINSCFDIFNCYHPSLLNQLMDNHNQTFINITKTLVENLINRFRLLTEQSDNLFLNEKKQILNILSQIQIYVGHYSLLSNISLSNELSSYIEYVQLFLSIPYDKQERSYYIEPIYYPLNHTLYLPFGFLSLSKNSIEYHIIKLLLKILRLTIQSNPYNIECLIKSSDDEQDFINTTKLFSNNESIIYLLLRSKFIFEQKIILDEYLWPFTNTNTLMKIFLINYTANNYCRNLNGYDLFRTNTYFIDDIHLIFRCQQADLIKQSKCTVT</sequence>
<evidence type="ECO:0008006" key="4">
    <source>
        <dbReference type="Google" id="ProtNLM"/>
    </source>
</evidence>
<feature type="transmembrane region" description="Helical" evidence="1">
    <location>
        <begin position="75"/>
        <end position="98"/>
    </location>
</feature>
<dbReference type="Proteomes" id="UP000663823">
    <property type="component" value="Unassembled WGS sequence"/>
</dbReference>
<dbReference type="AlphaFoldDB" id="A0A819B7S7"/>
<evidence type="ECO:0000256" key="1">
    <source>
        <dbReference type="SAM" id="Phobius"/>
    </source>
</evidence>
<keyword evidence="1" id="KW-1133">Transmembrane helix</keyword>
<dbReference type="EMBL" id="CAJOAX010002456">
    <property type="protein sequence ID" value="CAF3797428.1"/>
    <property type="molecule type" value="Genomic_DNA"/>
</dbReference>
<accession>A0A819B7S7</accession>
<name>A0A819B7S7_9BILA</name>
<gene>
    <name evidence="2" type="ORF">OTI717_LOCUS18077</name>
</gene>
<organism evidence="2 3">
    <name type="scientific">Rotaria sordida</name>
    <dbReference type="NCBI Taxonomy" id="392033"/>
    <lineage>
        <taxon>Eukaryota</taxon>
        <taxon>Metazoa</taxon>
        <taxon>Spiralia</taxon>
        <taxon>Gnathifera</taxon>
        <taxon>Rotifera</taxon>
        <taxon>Eurotatoria</taxon>
        <taxon>Bdelloidea</taxon>
        <taxon>Philodinida</taxon>
        <taxon>Philodinidae</taxon>
        <taxon>Rotaria</taxon>
    </lineage>
</organism>
<protein>
    <recommendedName>
        <fullName evidence="4">Peptidase M13 N-terminal domain-containing protein</fullName>
    </recommendedName>
</protein>
<evidence type="ECO:0000313" key="3">
    <source>
        <dbReference type="Proteomes" id="UP000663823"/>
    </source>
</evidence>